<feature type="compositionally biased region" description="Polar residues" evidence="1">
    <location>
        <begin position="1"/>
        <end position="21"/>
    </location>
</feature>
<dbReference type="AlphaFoldDB" id="A0A915DAP3"/>
<accession>A0A915DAP3</accession>
<name>A0A915DAP3_9BILA</name>
<evidence type="ECO:0000313" key="3">
    <source>
        <dbReference type="WBParaSite" id="jg17921"/>
    </source>
</evidence>
<sequence length="158" mass="17682">MVLSSSGDALQGSAMEQLNQSSEKRKKGSRQVSFRSTKIFTQNLICRLRIISCESHEDAVPIGCDEFLPFLSRSKPLQKSRGMETSIASLPAYGDEELHSNVRMEIMEFPINNSDKPFALLSPLLEIRQQPWNNVLLILLSHLVSQKDGNFSAVAFGR</sequence>
<evidence type="ECO:0000256" key="1">
    <source>
        <dbReference type="SAM" id="MobiDB-lite"/>
    </source>
</evidence>
<dbReference type="Proteomes" id="UP000887574">
    <property type="component" value="Unplaced"/>
</dbReference>
<protein>
    <submittedName>
        <fullName evidence="3">Uncharacterized protein</fullName>
    </submittedName>
</protein>
<reference evidence="3" key="1">
    <citation type="submission" date="2022-11" db="UniProtKB">
        <authorList>
            <consortium name="WormBaseParasite"/>
        </authorList>
    </citation>
    <scope>IDENTIFICATION</scope>
</reference>
<keyword evidence="2" id="KW-1185">Reference proteome</keyword>
<evidence type="ECO:0000313" key="2">
    <source>
        <dbReference type="Proteomes" id="UP000887574"/>
    </source>
</evidence>
<proteinExistence type="predicted"/>
<organism evidence="2 3">
    <name type="scientific">Ditylenchus dipsaci</name>
    <dbReference type="NCBI Taxonomy" id="166011"/>
    <lineage>
        <taxon>Eukaryota</taxon>
        <taxon>Metazoa</taxon>
        <taxon>Ecdysozoa</taxon>
        <taxon>Nematoda</taxon>
        <taxon>Chromadorea</taxon>
        <taxon>Rhabditida</taxon>
        <taxon>Tylenchina</taxon>
        <taxon>Tylenchomorpha</taxon>
        <taxon>Sphaerularioidea</taxon>
        <taxon>Anguinidae</taxon>
        <taxon>Anguininae</taxon>
        <taxon>Ditylenchus</taxon>
    </lineage>
</organism>
<feature type="region of interest" description="Disordered" evidence="1">
    <location>
        <begin position="1"/>
        <end position="30"/>
    </location>
</feature>
<dbReference type="WBParaSite" id="jg17921">
    <property type="protein sequence ID" value="jg17921"/>
    <property type="gene ID" value="jg17921"/>
</dbReference>